<feature type="region of interest" description="Disordered" evidence="1">
    <location>
        <begin position="1"/>
        <end position="25"/>
    </location>
</feature>
<name>A0A7J6XEK5_THATH</name>
<accession>A0A7J6XEK5</accession>
<evidence type="ECO:0000256" key="1">
    <source>
        <dbReference type="SAM" id="MobiDB-lite"/>
    </source>
</evidence>
<reference evidence="3 4" key="1">
    <citation type="submission" date="2020-06" db="EMBL/GenBank/DDBJ databases">
        <title>Transcriptomic and genomic resources for Thalictrum thalictroides and T. hernandezii: Facilitating candidate gene discovery in an emerging model plant lineage.</title>
        <authorList>
            <person name="Arias T."/>
            <person name="Riano-Pachon D.M."/>
            <person name="Di Stilio V.S."/>
        </authorList>
    </citation>
    <scope>NUCLEOTIDE SEQUENCE [LARGE SCALE GENOMIC DNA]</scope>
    <source>
        <strain evidence="4">cv. WT478/WT964</strain>
        <tissue evidence="3">Leaves</tissue>
    </source>
</reference>
<dbReference type="EMBL" id="JABWDY010000341">
    <property type="protein sequence ID" value="KAF5208174.1"/>
    <property type="molecule type" value="Genomic_DNA"/>
</dbReference>
<sequence length="181" mass="20791">MPHQDCKNTSRVLPPSPPNIPPAVEPEHLIEPLKRGRQINLITNHFRVSVNVPDAVFFQYNVSIKSGDNYTVEGKGVGRKVMDRLYQIYYSEMEGKQFAYDDEASFLVLMLLFFWGFFINEDDPLLKLFSLPLPLLTCTTTEDDDDLLLILELGFFCEEELEEESEIERENDFEGTGCGDE</sequence>
<protein>
    <submittedName>
        <fullName evidence="3">Argonaute</fullName>
    </submittedName>
</protein>
<dbReference type="Proteomes" id="UP000554482">
    <property type="component" value="Unassembled WGS sequence"/>
</dbReference>
<feature type="region of interest" description="Disordered" evidence="1">
    <location>
        <begin position="162"/>
        <end position="181"/>
    </location>
</feature>
<keyword evidence="4" id="KW-1185">Reference proteome</keyword>
<dbReference type="OrthoDB" id="1111977at2759"/>
<evidence type="ECO:0000313" key="3">
    <source>
        <dbReference type="EMBL" id="KAF5208174.1"/>
    </source>
</evidence>
<gene>
    <name evidence="3" type="ORF">FRX31_002239</name>
</gene>
<dbReference type="Pfam" id="PF16486">
    <property type="entry name" value="ArgoN"/>
    <property type="match status" value="1"/>
</dbReference>
<comment type="caution">
    <text evidence="3">The sequence shown here is derived from an EMBL/GenBank/DDBJ whole genome shotgun (WGS) entry which is preliminary data.</text>
</comment>
<feature type="compositionally biased region" description="Pro residues" evidence="1">
    <location>
        <begin position="14"/>
        <end position="24"/>
    </location>
</feature>
<evidence type="ECO:0000313" key="4">
    <source>
        <dbReference type="Proteomes" id="UP000554482"/>
    </source>
</evidence>
<proteinExistence type="predicted"/>
<dbReference type="AlphaFoldDB" id="A0A7J6XEK5"/>
<feature type="domain" description="Protein argonaute N-terminal" evidence="2">
    <location>
        <begin position="37"/>
        <end position="103"/>
    </location>
</feature>
<dbReference type="InterPro" id="IPR032474">
    <property type="entry name" value="Argonaute_N"/>
</dbReference>
<organism evidence="3 4">
    <name type="scientific">Thalictrum thalictroides</name>
    <name type="common">Rue-anemone</name>
    <name type="synonym">Anemone thalictroides</name>
    <dbReference type="NCBI Taxonomy" id="46969"/>
    <lineage>
        <taxon>Eukaryota</taxon>
        <taxon>Viridiplantae</taxon>
        <taxon>Streptophyta</taxon>
        <taxon>Embryophyta</taxon>
        <taxon>Tracheophyta</taxon>
        <taxon>Spermatophyta</taxon>
        <taxon>Magnoliopsida</taxon>
        <taxon>Ranunculales</taxon>
        <taxon>Ranunculaceae</taxon>
        <taxon>Thalictroideae</taxon>
        <taxon>Thalictrum</taxon>
    </lineage>
</organism>
<evidence type="ECO:0000259" key="2">
    <source>
        <dbReference type="Pfam" id="PF16486"/>
    </source>
</evidence>